<dbReference type="Proteomes" id="UP000595420">
    <property type="component" value="Chromosome"/>
</dbReference>
<evidence type="ECO:0000313" key="2">
    <source>
        <dbReference type="Proteomes" id="UP000595420"/>
    </source>
</evidence>
<dbReference type="EMBL" id="CP059488">
    <property type="protein sequence ID" value="QQD71908.1"/>
    <property type="molecule type" value="Genomic_DNA"/>
</dbReference>
<reference evidence="1 2" key="1">
    <citation type="submission" date="2020-07" db="EMBL/GenBank/DDBJ databases">
        <title>Complete genome sequence analysis of Acidithiobacillus ferrivorans XJFY6S-08 reveals extreme environmental adaptation to alpine acid mine drainage.</title>
        <authorList>
            <person name="Yan L."/>
            <person name="Ni Y."/>
        </authorList>
    </citation>
    <scope>NUCLEOTIDE SEQUENCE [LARGE SCALE GENOMIC DNA]</scope>
    <source>
        <strain evidence="1 2">XJFY6S-08</strain>
    </source>
</reference>
<dbReference type="AlphaFoldDB" id="A0A7T4WC52"/>
<name>A0A7T4WC52_9PROT</name>
<gene>
    <name evidence="1" type="ORF">H2515_10775</name>
</gene>
<organism evidence="1 2">
    <name type="scientific">Acidithiobacillus ferrivorans</name>
    <dbReference type="NCBI Taxonomy" id="160808"/>
    <lineage>
        <taxon>Bacteria</taxon>
        <taxon>Pseudomonadati</taxon>
        <taxon>Pseudomonadota</taxon>
        <taxon>Acidithiobacillia</taxon>
        <taxon>Acidithiobacillales</taxon>
        <taxon>Acidithiobacillaceae</taxon>
        <taxon>Acidithiobacillus</taxon>
    </lineage>
</organism>
<proteinExistence type="predicted"/>
<sequence length="52" mass="5492">MSSHQIIKKGPVIGQYENRPIRFAPAGCETSAGGTFSAAEKQALAQPAYLEA</sequence>
<protein>
    <submittedName>
        <fullName evidence="1">Uncharacterized protein</fullName>
    </submittedName>
</protein>
<accession>A0A7T4WC52</accession>
<dbReference type="RefSeq" id="WP_198660091.1">
    <property type="nucleotide sequence ID" value="NZ_CP059488.1"/>
</dbReference>
<evidence type="ECO:0000313" key="1">
    <source>
        <dbReference type="EMBL" id="QQD71908.1"/>
    </source>
</evidence>